<dbReference type="Gene3D" id="3.90.1720.10">
    <property type="entry name" value="endopeptidase domain like (from Nostoc punctiforme)"/>
    <property type="match status" value="1"/>
</dbReference>
<dbReference type="GO" id="GO:0008234">
    <property type="term" value="F:cysteine-type peptidase activity"/>
    <property type="evidence" value="ECO:0007669"/>
    <property type="project" value="UniProtKB-KW"/>
</dbReference>
<reference evidence="6 7" key="1">
    <citation type="submission" date="2020-12" db="EMBL/GenBank/DDBJ databases">
        <title>Complete genome sequence of Stenotrophomonas maltophilia phage Salva.</title>
        <authorList>
            <person name="Jefferson B."/>
            <person name="Yao G."/>
            <person name="Clark J."/>
            <person name="Le T."/>
            <person name="Young R."/>
            <person name="Gonzalez C."/>
            <person name="Liu M."/>
        </authorList>
    </citation>
    <scope>NUCLEOTIDE SEQUENCE [LARGE SCALE GENOMIC DNA]</scope>
</reference>
<protein>
    <recommendedName>
        <fullName evidence="5">NlpC/P60 domain-containing protein</fullName>
    </recommendedName>
</protein>
<keyword evidence="3" id="KW-0378">Hydrolase</keyword>
<gene>
    <name evidence="6" type="ORF">CPT_Salva_052</name>
</gene>
<keyword evidence="4" id="KW-0788">Thiol protease</keyword>
<dbReference type="SUPFAM" id="SSF54001">
    <property type="entry name" value="Cysteine proteinases"/>
    <property type="match status" value="1"/>
</dbReference>
<evidence type="ECO:0000259" key="5">
    <source>
        <dbReference type="Pfam" id="PF00877"/>
    </source>
</evidence>
<dbReference type="Proteomes" id="UP000595272">
    <property type="component" value="Segment"/>
</dbReference>
<dbReference type="GO" id="GO:0001897">
    <property type="term" value="P:symbiont-mediated cytolysis of host cell"/>
    <property type="evidence" value="ECO:0007669"/>
    <property type="project" value="UniProtKB-ARBA"/>
</dbReference>
<dbReference type="GO" id="GO:0006508">
    <property type="term" value="P:proteolysis"/>
    <property type="evidence" value="ECO:0007669"/>
    <property type="project" value="UniProtKB-KW"/>
</dbReference>
<keyword evidence="2" id="KW-0645">Protease</keyword>
<dbReference type="Pfam" id="PF00877">
    <property type="entry name" value="NLPC_P60"/>
    <property type="match status" value="1"/>
</dbReference>
<evidence type="ECO:0000256" key="4">
    <source>
        <dbReference type="ARBA" id="ARBA00022807"/>
    </source>
</evidence>
<dbReference type="EMBL" id="MW393850">
    <property type="protein sequence ID" value="QQM18216.1"/>
    <property type="molecule type" value="Genomic_DNA"/>
</dbReference>
<dbReference type="InterPro" id="IPR038765">
    <property type="entry name" value="Papain-like_cys_pep_sf"/>
</dbReference>
<evidence type="ECO:0000313" key="6">
    <source>
        <dbReference type="EMBL" id="QQM18216.1"/>
    </source>
</evidence>
<accession>A0A8B6Q861</accession>
<comment type="similarity">
    <text evidence="1">Belongs to the peptidase C40 family.</text>
</comment>
<evidence type="ECO:0000313" key="7">
    <source>
        <dbReference type="Proteomes" id="UP000595272"/>
    </source>
</evidence>
<keyword evidence="7" id="KW-1185">Reference proteome</keyword>
<proteinExistence type="inferred from homology"/>
<evidence type="ECO:0000256" key="1">
    <source>
        <dbReference type="ARBA" id="ARBA00007074"/>
    </source>
</evidence>
<name>A0A8B6Q861_9CAUD</name>
<sequence>MKLRDLIPYIGLPYNPSTFDCADLVVKVQAELFGREIVLPSRRPRGRIGQARLGELSKAYVVETTTPQDGDLVLMNEFPHKKMSHVGLYFFIAHEAYILHAQNELEGSVMTRVRELASARLSIEGFYTWTTTQPASS</sequence>
<dbReference type="InterPro" id="IPR000064">
    <property type="entry name" value="NLP_P60_dom"/>
</dbReference>
<organism evidence="6 7">
    <name type="scientific">Stenotrophomonas phage Salva</name>
    <dbReference type="NCBI Taxonomy" id="2801524"/>
    <lineage>
        <taxon>Viruses</taxon>
        <taxon>Duplodnaviria</taxon>
        <taxon>Heunggongvirae</taxon>
        <taxon>Uroviricota</taxon>
        <taxon>Caudoviricetes</taxon>
        <taxon>Beaumontvirinae</taxon>
        <taxon>Salvavirus</taxon>
        <taxon>Salvavirus salva</taxon>
    </lineage>
</organism>
<evidence type="ECO:0000256" key="3">
    <source>
        <dbReference type="ARBA" id="ARBA00022801"/>
    </source>
</evidence>
<feature type="domain" description="NlpC/P60" evidence="5">
    <location>
        <begin position="15"/>
        <end position="106"/>
    </location>
</feature>
<evidence type="ECO:0000256" key="2">
    <source>
        <dbReference type="ARBA" id="ARBA00022670"/>
    </source>
</evidence>